<dbReference type="RefSeq" id="WP_208925659.1">
    <property type="nucleotide sequence ID" value="NZ_LK996017.1"/>
</dbReference>
<evidence type="ECO:0000313" key="2">
    <source>
        <dbReference type="EMBL" id="CDX02153.1"/>
    </source>
</evidence>
<dbReference type="Pfam" id="PF01726">
    <property type="entry name" value="LexA_DNA_bind"/>
    <property type="match status" value="1"/>
</dbReference>
<dbReference type="InterPro" id="IPR036388">
    <property type="entry name" value="WH-like_DNA-bd_sf"/>
</dbReference>
<organism evidence="2">
    <name type="scientific">Desulfitobacterium hafniense</name>
    <name type="common">Desulfitobacterium frappieri</name>
    <dbReference type="NCBI Taxonomy" id="49338"/>
    <lineage>
        <taxon>Bacteria</taxon>
        <taxon>Bacillati</taxon>
        <taxon>Bacillota</taxon>
        <taxon>Clostridia</taxon>
        <taxon>Eubacteriales</taxon>
        <taxon>Desulfitobacteriaceae</taxon>
        <taxon>Desulfitobacterium</taxon>
    </lineage>
</organism>
<accession>A0A098B002</accession>
<protein>
    <submittedName>
        <fullName evidence="2">LexA DNA binding domain</fullName>
    </submittedName>
</protein>
<dbReference type="GO" id="GO:0004252">
    <property type="term" value="F:serine-type endopeptidase activity"/>
    <property type="evidence" value="ECO:0007669"/>
    <property type="project" value="InterPro"/>
</dbReference>
<dbReference type="GO" id="GO:0006508">
    <property type="term" value="P:proteolysis"/>
    <property type="evidence" value="ECO:0007669"/>
    <property type="project" value="InterPro"/>
</dbReference>
<proteinExistence type="predicted"/>
<feature type="domain" description="LexA repressor DNA-binding" evidence="1">
    <location>
        <begin position="1"/>
        <end position="53"/>
    </location>
</feature>
<dbReference type="SUPFAM" id="SSF46785">
    <property type="entry name" value="Winged helix' DNA-binding domain"/>
    <property type="match status" value="1"/>
</dbReference>
<dbReference type="PATRIC" id="fig|49338.4.peg.2441"/>
<dbReference type="EMBL" id="LK996017">
    <property type="protein sequence ID" value="CDX02153.1"/>
    <property type="molecule type" value="Genomic_DNA"/>
</dbReference>
<dbReference type="AlphaFoldDB" id="A0A098B002"/>
<name>A0A098B002_DESHA</name>
<evidence type="ECO:0000259" key="1">
    <source>
        <dbReference type="Pfam" id="PF01726"/>
    </source>
</evidence>
<sequence length="64" mass="7492">MTDREERIISFIRAYHDKHQWAPTVREIADGVNLRSGSTVHGYLMRLQKEGRVICKGVRQIRVL</sequence>
<dbReference type="Gene3D" id="1.10.10.10">
    <property type="entry name" value="Winged helix-like DNA-binding domain superfamily/Winged helix DNA-binding domain"/>
    <property type="match status" value="1"/>
</dbReference>
<reference evidence="2" key="1">
    <citation type="submission" date="2014-07" db="EMBL/GenBank/DDBJ databases">
        <authorList>
            <person name="Hornung V.Bastian."/>
        </authorList>
    </citation>
    <scope>NUCLEOTIDE SEQUENCE</scope>
    <source>
        <strain evidence="2">PCE-S</strain>
    </source>
</reference>
<dbReference type="InterPro" id="IPR036390">
    <property type="entry name" value="WH_DNA-bd_sf"/>
</dbReference>
<gene>
    <name evidence="2" type="ORF">DPCES_2266</name>
</gene>
<dbReference type="InterPro" id="IPR006199">
    <property type="entry name" value="LexA_DNA-bd_dom"/>
</dbReference>